<keyword evidence="1" id="KW-0614">Plasmid</keyword>
<reference evidence="1 2" key="1">
    <citation type="journal article" date="2009" name="Infect. Immun.">
        <title>Comparative genomics reveal extensive transposon-mediated genomic plasticity and diversity among potential effector proteins within the genus Coxiella.</title>
        <authorList>
            <person name="Beare P.A."/>
            <person name="Unsworth N."/>
            <person name="Andoh M."/>
            <person name="Voth D.E."/>
            <person name="Omsland A."/>
            <person name="Gilk S.D."/>
            <person name="Williams K.P."/>
            <person name="Sobral B.W."/>
            <person name="Kupko J.J.III."/>
            <person name="Porcella S.F."/>
            <person name="Samuel J.E."/>
            <person name="Heinzen R.A."/>
        </authorList>
    </citation>
    <scope>NUCLEOTIDE SEQUENCE [LARGE SCALE GENOMIC DNA]</scope>
    <source>
        <strain evidence="2">Dugway 5J108-111</strain>
        <plasmid evidence="1 2">pQpDG</plasmid>
    </source>
</reference>
<dbReference type="AlphaFoldDB" id="A9KH41"/>
<sequence length="298" mass="34194">MQRHYKTTTQIIFLRNFCLSDLWFRRNLYLFLEEVLIHQAPLGQSTLWSCARQYDPSLLGNDAGLWLIPNTSPFIPANVTIKTNMTVYQQPNTEYAVLRLSSREAIQQISFDFANKTIACVPNPELFNKSGVSNQEFLLETDTSIDHCQIVNLNEEREREFPGESFDAYGIYPSMKCTYPFPLKIGLGSRKQKKYFLGNSNEPNKTNDSSIPFVLIKEALTYFFESIVKSIDNTIDALIGRAINYASNLTNDCPSYFTRHHTDYWRTYGNSSPLFFNTSPNNAMNISIPSFNSHHLAK</sequence>
<dbReference type="Proteomes" id="UP000008555">
    <property type="component" value="Plasmid pQpDG"/>
</dbReference>
<gene>
    <name evidence="1" type="ordered locus">CBUD_A0009</name>
</gene>
<protein>
    <submittedName>
        <fullName evidence="1">Uncharacterized protein</fullName>
    </submittedName>
</protein>
<dbReference type="EMBL" id="CP000735">
    <property type="protein sequence ID" value="ABS78588.1"/>
    <property type="molecule type" value="Genomic_DNA"/>
</dbReference>
<dbReference type="KEGG" id="cbd:CBUD_A0009"/>
<proteinExistence type="predicted"/>
<evidence type="ECO:0000313" key="2">
    <source>
        <dbReference type="Proteomes" id="UP000008555"/>
    </source>
</evidence>
<evidence type="ECO:0000313" key="1">
    <source>
        <dbReference type="EMBL" id="ABS78588.1"/>
    </source>
</evidence>
<name>A9KH41_COXBN</name>
<accession>A9KH41</accession>
<dbReference type="HOGENOM" id="CLU_932904_0_0_6"/>
<geneLocation type="plasmid" evidence="1 2">
    <name>pQpDG</name>
</geneLocation>
<dbReference type="RefSeq" id="WP_011996312.1">
    <property type="nucleotide sequence ID" value="NC_009726.1"/>
</dbReference>
<organism evidence="1 2">
    <name type="scientific">Coxiella burnetii (strain Dugway 5J108-111)</name>
    <dbReference type="NCBI Taxonomy" id="434922"/>
    <lineage>
        <taxon>Bacteria</taxon>
        <taxon>Pseudomonadati</taxon>
        <taxon>Pseudomonadota</taxon>
        <taxon>Gammaproteobacteria</taxon>
        <taxon>Legionellales</taxon>
        <taxon>Coxiellaceae</taxon>
        <taxon>Coxiella</taxon>
    </lineage>
</organism>